<dbReference type="InterPro" id="IPR035965">
    <property type="entry name" value="PAS-like_dom_sf"/>
</dbReference>
<dbReference type="GO" id="GO:0005886">
    <property type="term" value="C:plasma membrane"/>
    <property type="evidence" value="ECO:0007669"/>
    <property type="project" value="UniProtKB-SubCell"/>
</dbReference>
<dbReference type="PRINTS" id="PR00344">
    <property type="entry name" value="BCTRLSENSOR"/>
</dbReference>
<dbReference type="GO" id="GO:0045121">
    <property type="term" value="C:membrane raft"/>
    <property type="evidence" value="ECO:0007669"/>
    <property type="project" value="UniProtKB-SubCell"/>
</dbReference>
<keyword evidence="13" id="KW-0812">Transmembrane</keyword>
<accession>A0A917RY24</accession>
<evidence type="ECO:0000256" key="8">
    <source>
        <dbReference type="ARBA" id="ARBA00022741"/>
    </source>
</evidence>
<dbReference type="SUPFAM" id="SSF47384">
    <property type="entry name" value="Homodimeric domain of signal transducing histidine kinase"/>
    <property type="match status" value="1"/>
</dbReference>
<sequence length="571" mass="65275">MKSRKLEKNVLIRWGLVIAGLLFLIFVFNQVVQVACSQLDQERMTDRLNWIQSLTVHDGYLDLTHAREGLTAYAQKSSVKIAIYSTDRHLLYSSNQNREALSSKQSYVFHETANSSVYITPIKADQQIIGYLRLEGPKTVVVGLGLLYFFFFVLGLCLLFYRDYIVRSYAVPIRFAAQMAENMLDGSFRLTASDSVRRESVLRLNLAMNRLSETLHEINRSYSTQRDSMTTLIENIGNGLLFIDGNGRINYINKTFKEDFKTTASHWELADYQEVLPYDEVKEMIDEAFSTRQRLKKQLQLTVHIERKHFDVSCAPIINHHKKIRGIVVVFHDITEIKKLENMRKDFVANVSHELKTPITSLIGFTETLLDGAKDDKALETQFLNIILHEGERLQNLIKDLLDLSKIEREHFSIQWQKVSLSKLLDAALLIFKEKADEKRITIDRLPGDEGWALGDPFRIRQIMINLITNAIAYTPEQGRIVLSIKETADESKFIISDNGIGIEKDQIPRIFERFYRVDKARSRDSGGTGLGLAIVKHLVEVHEGNIDVDSEPGKGTTFTISFKITTPPIG</sequence>
<dbReference type="GO" id="GO:0006355">
    <property type="term" value="P:regulation of DNA-templated transcription"/>
    <property type="evidence" value="ECO:0007669"/>
    <property type="project" value="InterPro"/>
</dbReference>
<dbReference type="InterPro" id="IPR005467">
    <property type="entry name" value="His_kinase_dom"/>
</dbReference>
<protein>
    <recommendedName>
        <fullName evidence="4">histidine kinase</fullName>
        <ecNumber evidence="4">2.7.13.3</ecNumber>
    </recommendedName>
</protein>
<dbReference type="InterPro" id="IPR004358">
    <property type="entry name" value="Sig_transdc_His_kin-like_C"/>
</dbReference>
<reference evidence="15" key="2">
    <citation type="submission" date="2020-09" db="EMBL/GenBank/DDBJ databases">
        <authorList>
            <person name="Sun Q."/>
            <person name="Ohkuma M."/>
        </authorList>
    </citation>
    <scope>NUCLEOTIDE SEQUENCE</scope>
    <source>
        <strain evidence="15">JCM 15325</strain>
    </source>
</reference>
<dbReference type="Pfam" id="PF02518">
    <property type="entry name" value="HATPase_c"/>
    <property type="match status" value="1"/>
</dbReference>
<dbReference type="NCBIfam" id="TIGR00229">
    <property type="entry name" value="sensory_box"/>
    <property type="match status" value="1"/>
</dbReference>
<dbReference type="EC" id="2.7.13.3" evidence="4"/>
<dbReference type="InterPro" id="IPR036890">
    <property type="entry name" value="HATPase_C_sf"/>
</dbReference>
<keyword evidence="7" id="KW-0808">Transferase</keyword>
<comment type="caution">
    <text evidence="15">The sequence shown here is derived from an EMBL/GenBank/DDBJ whole genome shotgun (WGS) entry which is preliminary data.</text>
</comment>
<comment type="catalytic activity">
    <reaction evidence="1">
        <text>ATP + protein L-histidine = ADP + protein N-phospho-L-histidine.</text>
        <dbReference type="EC" id="2.7.13.3"/>
    </reaction>
</comment>
<evidence type="ECO:0000256" key="11">
    <source>
        <dbReference type="ARBA" id="ARBA00023012"/>
    </source>
</evidence>
<dbReference type="RefSeq" id="WP_188801028.1">
    <property type="nucleotide sequence ID" value="NZ_BMOK01000001.1"/>
</dbReference>
<dbReference type="Gene3D" id="1.10.287.130">
    <property type="match status" value="1"/>
</dbReference>
<dbReference type="InterPro" id="IPR013767">
    <property type="entry name" value="PAS_fold"/>
</dbReference>
<evidence type="ECO:0000256" key="12">
    <source>
        <dbReference type="ARBA" id="ARBA00023136"/>
    </source>
</evidence>
<dbReference type="CDD" id="cd00130">
    <property type="entry name" value="PAS"/>
    <property type="match status" value="1"/>
</dbReference>
<evidence type="ECO:0000256" key="7">
    <source>
        <dbReference type="ARBA" id="ARBA00022679"/>
    </source>
</evidence>
<organism evidence="15 16">
    <name type="scientific">Sporolactobacillus putidus</name>
    <dbReference type="NCBI Taxonomy" id="492735"/>
    <lineage>
        <taxon>Bacteria</taxon>
        <taxon>Bacillati</taxon>
        <taxon>Bacillota</taxon>
        <taxon>Bacilli</taxon>
        <taxon>Bacillales</taxon>
        <taxon>Sporolactobacillaceae</taxon>
        <taxon>Sporolactobacillus</taxon>
    </lineage>
</organism>
<dbReference type="InterPro" id="IPR003594">
    <property type="entry name" value="HATPase_dom"/>
</dbReference>
<dbReference type="GO" id="GO:0004721">
    <property type="term" value="F:phosphoprotein phosphatase activity"/>
    <property type="evidence" value="ECO:0007669"/>
    <property type="project" value="TreeGrafter"/>
</dbReference>
<dbReference type="InterPro" id="IPR050351">
    <property type="entry name" value="BphY/WalK/GraS-like"/>
</dbReference>
<keyword evidence="10" id="KW-0067">ATP-binding</keyword>
<dbReference type="InterPro" id="IPR036097">
    <property type="entry name" value="HisK_dim/P_sf"/>
</dbReference>
<dbReference type="GO" id="GO:0000155">
    <property type="term" value="F:phosphorelay sensor kinase activity"/>
    <property type="evidence" value="ECO:0007669"/>
    <property type="project" value="InterPro"/>
</dbReference>
<evidence type="ECO:0000256" key="3">
    <source>
        <dbReference type="ARBA" id="ARBA00004314"/>
    </source>
</evidence>
<dbReference type="PROSITE" id="PS50109">
    <property type="entry name" value="HIS_KIN"/>
    <property type="match status" value="1"/>
</dbReference>
<keyword evidence="11" id="KW-0902">Two-component regulatory system</keyword>
<dbReference type="SUPFAM" id="SSF55874">
    <property type="entry name" value="ATPase domain of HSP90 chaperone/DNA topoisomerase II/histidine kinase"/>
    <property type="match status" value="1"/>
</dbReference>
<dbReference type="FunFam" id="1.10.287.130:FF:000001">
    <property type="entry name" value="Two-component sensor histidine kinase"/>
    <property type="match status" value="1"/>
</dbReference>
<dbReference type="Gene3D" id="3.30.450.20">
    <property type="entry name" value="PAS domain"/>
    <property type="match status" value="1"/>
</dbReference>
<evidence type="ECO:0000256" key="9">
    <source>
        <dbReference type="ARBA" id="ARBA00022777"/>
    </source>
</evidence>
<keyword evidence="12 13" id="KW-0472">Membrane</keyword>
<dbReference type="Pfam" id="PF00989">
    <property type="entry name" value="PAS"/>
    <property type="match status" value="1"/>
</dbReference>
<feature type="domain" description="Histidine kinase" evidence="14">
    <location>
        <begin position="350"/>
        <end position="567"/>
    </location>
</feature>
<dbReference type="CDD" id="cd00075">
    <property type="entry name" value="HATPase"/>
    <property type="match status" value="1"/>
</dbReference>
<name>A0A917RY24_9BACL</name>
<dbReference type="GO" id="GO:0016036">
    <property type="term" value="P:cellular response to phosphate starvation"/>
    <property type="evidence" value="ECO:0007669"/>
    <property type="project" value="TreeGrafter"/>
</dbReference>
<feature type="transmembrane region" description="Helical" evidence="13">
    <location>
        <begin position="140"/>
        <end position="161"/>
    </location>
</feature>
<comment type="subcellular location">
    <subcellularLocation>
        <location evidence="2">Cell membrane</location>
    </subcellularLocation>
    <subcellularLocation>
        <location evidence="3">Membrane raft</location>
        <topology evidence="3">Multi-pass membrane protein</topology>
    </subcellularLocation>
</comment>
<evidence type="ECO:0000256" key="2">
    <source>
        <dbReference type="ARBA" id="ARBA00004236"/>
    </source>
</evidence>
<dbReference type="GO" id="GO:0005524">
    <property type="term" value="F:ATP binding"/>
    <property type="evidence" value="ECO:0007669"/>
    <property type="project" value="UniProtKB-KW"/>
</dbReference>
<evidence type="ECO:0000256" key="1">
    <source>
        <dbReference type="ARBA" id="ARBA00000085"/>
    </source>
</evidence>
<evidence type="ECO:0000313" key="15">
    <source>
        <dbReference type="EMBL" id="GGL42012.1"/>
    </source>
</evidence>
<dbReference type="Proteomes" id="UP000654670">
    <property type="component" value="Unassembled WGS sequence"/>
</dbReference>
<evidence type="ECO:0000256" key="13">
    <source>
        <dbReference type="SAM" id="Phobius"/>
    </source>
</evidence>
<dbReference type="AlphaFoldDB" id="A0A917RY24"/>
<keyword evidence="5" id="KW-1003">Cell membrane</keyword>
<gene>
    <name evidence="15" type="primary">phoR</name>
    <name evidence="15" type="ORF">GCM10007968_02400</name>
</gene>
<dbReference type="SMART" id="SM00387">
    <property type="entry name" value="HATPase_c"/>
    <property type="match status" value="1"/>
</dbReference>
<evidence type="ECO:0000256" key="6">
    <source>
        <dbReference type="ARBA" id="ARBA00022553"/>
    </source>
</evidence>
<dbReference type="InterPro" id="IPR003661">
    <property type="entry name" value="HisK_dim/P_dom"/>
</dbReference>
<keyword evidence="16" id="KW-1185">Reference proteome</keyword>
<dbReference type="Pfam" id="PF00512">
    <property type="entry name" value="HisKA"/>
    <property type="match status" value="1"/>
</dbReference>
<dbReference type="FunFam" id="3.30.565.10:FF:000023">
    <property type="entry name" value="PAS domain-containing sensor histidine kinase"/>
    <property type="match status" value="1"/>
</dbReference>
<reference evidence="15" key="1">
    <citation type="journal article" date="2014" name="Int. J. Syst. Evol. Microbiol.">
        <title>Complete genome sequence of Corynebacterium casei LMG S-19264T (=DSM 44701T), isolated from a smear-ripened cheese.</title>
        <authorList>
            <consortium name="US DOE Joint Genome Institute (JGI-PGF)"/>
            <person name="Walter F."/>
            <person name="Albersmeier A."/>
            <person name="Kalinowski J."/>
            <person name="Ruckert C."/>
        </authorList>
    </citation>
    <scope>NUCLEOTIDE SEQUENCE</scope>
    <source>
        <strain evidence="15">JCM 15325</strain>
    </source>
</reference>
<evidence type="ECO:0000256" key="10">
    <source>
        <dbReference type="ARBA" id="ARBA00022840"/>
    </source>
</evidence>
<dbReference type="Gene3D" id="3.30.565.10">
    <property type="entry name" value="Histidine kinase-like ATPase, C-terminal domain"/>
    <property type="match status" value="1"/>
</dbReference>
<proteinExistence type="predicted"/>
<dbReference type="PANTHER" id="PTHR45453:SF1">
    <property type="entry name" value="PHOSPHATE REGULON SENSOR PROTEIN PHOR"/>
    <property type="match status" value="1"/>
</dbReference>
<evidence type="ECO:0000256" key="4">
    <source>
        <dbReference type="ARBA" id="ARBA00012438"/>
    </source>
</evidence>
<dbReference type="PANTHER" id="PTHR45453">
    <property type="entry name" value="PHOSPHATE REGULON SENSOR PROTEIN PHOR"/>
    <property type="match status" value="1"/>
</dbReference>
<evidence type="ECO:0000313" key="16">
    <source>
        <dbReference type="Proteomes" id="UP000654670"/>
    </source>
</evidence>
<keyword evidence="6" id="KW-0597">Phosphoprotein</keyword>
<dbReference type="EMBL" id="BMOK01000001">
    <property type="protein sequence ID" value="GGL42012.1"/>
    <property type="molecule type" value="Genomic_DNA"/>
</dbReference>
<evidence type="ECO:0000259" key="14">
    <source>
        <dbReference type="PROSITE" id="PS50109"/>
    </source>
</evidence>
<dbReference type="CDD" id="cd00082">
    <property type="entry name" value="HisKA"/>
    <property type="match status" value="1"/>
</dbReference>
<keyword evidence="9" id="KW-0418">Kinase</keyword>
<keyword evidence="13" id="KW-1133">Transmembrane helix</keyword>
<evidence type="ECO:0000256" key="5">
    <source>
        <dbReference type="ARBA" id="ARBA00022475"/>
    </source>
</evidence>
<dbReference type="SMART" id="SM00388">
    <property type="entry name" value="HisKA"/>
    <property type="match status" value="1"/>
</dbReference>
<keyword evidence="8" id="KW-0547">Nucleotide-binding</keyword>
<dbReference type="SUPFAM" id="SSF55785">
    <property type="entry name" value="PYP-like sensor domain (PAS domain)"/>
    <property type="match status" value="1"/>
</dbReference>
<dbReference type="NCBIfam" id="NF046044">
    <property type="entry name" value="PnpS"/>
    <property type="match status" value="1"/>
</dbReference>
<dbReference type="InterPro" id="IPR000014">
    <property type="entry name" value="PAS"/>
</dbReference>